<feature type="region of interest" description="Disordered" evidence="1">
    <location>
        <begin position="213"/>
        <end position="239"/>
    </location>
</feature>
<dbReference type="Proteomes" id="UP001430584">
    <property type="component" value="Unassembled WGS sequence"/>
</dbReference>
<proteinExistence type="predicted"/>
<evidence type="ECO:0000313" key="3">
    <source>
        <dbReference type="Proteomes" id="UP001430584"/>
    </source>
</evidence>
<evidence type="ECO:0000256" key="1">
    <source>
        <dbReference type="SAM" id="MobiDB-lite"/>
    </source>
</evidence>
<protein>
    <submittedName>
        <fullName evidence="2">Uncharacterized protein</fullName>
    </submittedName>
</protein>
<feature type="compositionally biased region" description="Polar residues" evidence="1">
    <location>
        <begin position="335"/>
        <end position="349"/>
    </location>
</feature>
<name>A0ABR3CXS5_9PEZI</name>
<organism evidence="2 3">
    <name type="scientific">Diplodia seriata</name>
    <dbReference type="NCBI Taxonomy" id="420778"/>
    <lineage>
        <taxon>Eukaryota</taxon>
        <taxon>Fungi</taxon>
        <taxon>Dikarya</taxon>
        <taxon>Ascomycota</taxon>
        <taxon>Pezizomycotina</taxon>
        <taxon>Dothideomycetes</taxon>
        <taxon>Dothideomycetes incertae sedis</taxon>
        <taxon>Botryosphaeriales</taxon>
        <taxon>Botryosphaeriaceae</taxon>
        <taxon>Diplodia</taxon>
    </lineage>
</organism>
<comment type="caution">
    <text evidence="2">The sequence shown here is derived from an EMBL/GenBank/DDBJ whole genome shotgun (WGS) entry which is preliminary data.</text>
</comment>
<feature type="region of interest" description="Disordered" evidence="1">
    <location>
        <begin position="69"/>
        <end position="124"/>
    </location>
</feature>
<dbReference type="EMBL" id="JAJVCZ030000001">
    <property type="protein sequence ID" value="KAL0264820.1"/>
    <property type="molecule type" value="Genomic_DNA"/>
</dbReference>
<dbReference type="RefSeq" id="XP_066637560.1">
    <property type="nucleotide sequence ID" value="XM_066772281.1"/>
</dbReference>
<feature type="compositionally biased region" description="Polar residues" evidence="1">
    <location>
        <begin position="79"/>
        <end position="93"/>
    </location>
</feature>
<reference evidence="2 3" key="1">
    <citation type="submission" date="2024-02" db="EMBL/GenBank/DDBJ databases">
        <title>De novo assembly and annotation of 12 fungi associated with fruit tree decline syndrome in Ontario, Canada.</title>
        <authorList>
            <person name="Sulman M."/>
            <person name="Ellouze W."/>
            <person name="Ilyukhin E."/>
        </authorList>
    </citation>
    <scope>NUCLEOTIDE SEQUENCE [LARGE SCALE GENOMIC DNA]</scope>
    <source>
        <strain evidence="2 3">FDS-637</strain>
    </source>
</reference>
<gene>
    <name evidence="2" type="ORF">SLS55_000773</name>
</gene>
<feature type="compositionally biased region" description="Low complexity" evidence="1">
    <location>
        <begin position="297"/>
        <end position="308"/>
    </location>
</feature>
<dbReference type="GeneID" id="92004858"/>
<accession>A0ABR3CXS5</accession>
<keyword evidence="3" id="KW-1185">Reference proteome</keyword>
<sequence length="723" mass="79035">MPIFTHEEVSKYARRLLEDMSFLQDAVMNNLSGRDTEDPVKKGYRWLMIDLWSCHDKLNIQIGKFEDTVEQAESESDEQGSQQAQADCQSIKQSACKRPQSDENDTDGQRGNSYAPQTLNCGRYSPTAIHQEDVSPRYEPQSPHYYPSPVPLSPTGDLPIYLPFSPNYPPFSPIYEPTSSIDYQQPTPIQTATYLLNNKATTPLYSPFLPDYKPSSPHSPEPITPLNSPYLSDYKPTPLLHQDSCQQHAATNRTFPLHNTPASDLGFAGFSPLSPGIPPQRPFRLPGDDSPSTTRNDPSSPADSRSPSTIRLDPAHEQATTNEHARNPSSPPDFFTTTGRPSFGRSSSILAAEDDDGDDNNGFDRGFAAMAAARPRFQVDGMPEQHANAFVRGMDRLVDVYGDDDGAISPLELGGRRDREDGDGEVRFLGCCRKRPAAEAPIHIHPSLYNSELIVKEAYKCQPAAQLTMASATSSVRATAPGEPADMPTILFLCLDEAEEDELYSLHEDVTPSIHARAHVLVAATPANALAHLDAAATVKPSVVLIGDGALTRSVDDNNGSNNPVKREERRQYGTVLAALGAYVRAGGVAIFGEQFSFTSSLGDMERAFSGAFGLPWKGHSYHRSTFVLRPENVRRMSPTAAGQLALECSQKGATLLGVAEKDRLYAPRRDSHIQSFVFAPLPIDQDETPMAWAEVGEGMVGYVGDVNHEEAGEKVLLAMCGL</sequence>
<feature type="compositionally biased region" description="Polar residues" evidence="1">
    <location>
        <begin position="109"/>
        <end position="120"/>
    </location>
</feature>
<feature type="compositionally biased region" description="Acidic residues" evidence="1">
    <location>
        <begin position="352"/>
        <end position="361"/>
    </location>
</feature>
<feature type="compositionally biased region" description="Acidic residues" evidence="1">
    <location>
        <begin position="69"/>
        <end position="78"/>
    </location>
</feature>
<evidence type="ECO:0000313" key="2">
    <source>
        <dbReference type="EMBL" id="KAL0264820.1"/>
    </source>
</evidence>
<feature type="region of interest" description="Disordered" evidence="1">
    <location>
        <begin position="266"/>
        <end position="363"/>
    </location>
</feature>